<dbReference type="AlphaFoldDB" id="A0A6A5XW67"/>
<name>A0A6A5XW67_9PLEO</name>
<feature type="non-terminal residue" evidence="2">
    <location>
        <position position="1"/>
    </location>
</feature>
<dbReference type="Proteomes" id="UP000799778">
    <property type="component" value="Unassembled WGS sequence"/>
</dbReference>
<reference evidence="2" key="1">
    <citation type="journal article" date="2020" name="Stud. Mycol.">
        <title>101 Dothideomycetes genomes: a test case for predicting lifestyles and emergence of pathogens.</title>
        <authorList>
            <person name="Haridas S."/>
            <person name="Albert R."/>
            <person name="Binder M."/>
            <person name="Bloem J."/>
            <person name="Labutti K."/>
            <person name="Salamov A."/>
            <person name="Andreopoulos B."/>
            <person name="Baker S."/>
            <person name="Barry K."/>
            <person name="Bills G."/>
            <person name="Bluhm B."/>
            <person name="Cannon C."/>
            <person name="Castanera R."/>
            <person name="Culley D."/>
            <person name="Daum C."/>
            <person name="Ezra D."/>
            <person name="Gonzalez J."/>
            <person name="Henrissat B."/>
            <person name="Kuo A."/>
            <person name="Liang C."/>
            <person name="Lipzen A."/>
            <person name="Lutzoni F."/>
            <person name="Magnuson J."/>
            <person name="Mondo S."/>
            <person name="Nolan M."/>
            <person name="Ohm R."/>
            <person name="Pangilinan J."/>
            <person name="Park H.-J."/>
            <person name="Ramirez L."/>
            <person name="Alfaro M."/>
            <person name="Sun H."/>
            <person name="Tritt A."/>
            <person name="Yoshinaga Y."/>
            <person name="Zwiers L.-H."/>
            <person name="Turgeon B."/>
            <person name="Goodwin S."/>
            <person name="Spatafora J."/>
            <person name="Crous P."/>
            <person name="Grigoriev I."/>
        </authorList>
    </citation>
    <scope>NUCLEOTIDE SEQUENCE</scope>
    <source>
        <strain evidence="2">CBS 175.79</strain>
    </source>
</reference>
<protein>
    <submittedName>
        <fullName evidence="2">Uncharacterized protein</fullName>
    </submittedName>
</protein>
<sequence length="85" mass="9451">DYPNGKEADAAEKPCSKEEGSACCPDKWQCLDNGMCYYPADKIYGRYSCTDKDWNSDGCPSNLCTYDKKAFGAESLTQCSNHDNQ</sequence>
<dbReference type="EMBL" id="ML978068">
    <property type="protein sequence ID" value="KAF2017575.1"/>
    <property type="molecule type" value="Genomic_DNA"/>
</dbReference>
<gene>
    <name evidence="2" type="ORF">BU24DRAFT_332794</name>
</gene>
<evidence type="ECO:0000256" key="1">
    <source>
        <dbReference type="SAM" id="MobiDB-lite"/>
    </source>
</evidence>
<evidence type="ECO:0000313" key="3">
    <source>
        <dbReference type="Proteomes" id="UP000799778"/>
    </source>
</evidence>
<dbReference type="GeneID" id="54280445"/>
<evidence type="ECO:0000313" key="2">
    <source>
        <dbReference type="EMBL" id="KAF2017575.1"/>
    </source>
</evidence>
<dbReference type="OrthoDB" id="5215637at2759"/>
<feature type="non-terminal residue" evidence="2">
    <location>
        <position position="85"/>
    </location>
</feature>
<dbReference type="RefSeq" id="XP_033385914.1">
    <property type="nucleotide sequence ID" value="XM_033523048.1"/>
</dbReference>
<proteinExistence type="predicted"/>
<organism evidence="2 3">
    <name type="scientific">Aaosphaeria arxii CBS 175.79</name>
    <dbReference type="NCBI Taxonomy" id="1450172"/>
    <lineage>
        <taxon>Eukaryota</taxon>
        <taxon>Fungi</taxon>
        <taxon>Dikarya</taxon>
        <taxon>Ascomycota</taxon>
        <taxon>Pezizomycotina</taxon>
        <taxon>Dothideomycetes</taxon>
        <taxon>Pleosporomycetidae</taxon>
        <taxon>Pleosporales</taxon>
        <taxon>Pleosporales incertae sedis</taxon>
        <taxon>Aaosphaeria</taxon>
    </lineage>
</organism>
<accession>A0A6A5XW67</accession>
<feature type="compositionally biased region" description="Basic and acidic residues" evidence="1">
    <location>
        <begin position="1"/>
        <end position="20"/>
    </location>
</feature>
<feature type="region of interest" description="Disordered" evidence="1">
    <location>
        <begin position="1"/>
        <end position="22"/>
    </location>
</feature>
<keyword evidence="3" id="KW-1185">Reference proteome</keyword>